<protein>
    <submittedName>
        <fullName evidence="3">Aldo/keto reductase</fullName>
    </submittedName>
</protein>
<evidence type="ECO:0000256" key="1">
    <source>
        <dbReference type="ARBA" id="ARBA00023002"/>
    </source>
</evidence>
<keyword evidence="1" id="KW-0560">Oxidoreductase</keyword>
<feature type="domain" description="NADP-dependent oxidoreductase" evidence="2">
    <location>
        <begin position="15"/>
        <end position="302"/>
    </location>
</feature>
<dbReference type="PANTHER" id="PTHR43364:SF4">
    <property type="entry name" value="NAD(P)-LINKED OXIDOREDUCTASE SUPERFAMILY PROTEIN"/>
    <property type="match status" value="1"/>
</dbReference>
<dbReference type="InterPro" id="IPR036812">
    <property type="entry name" value="NAD(P)_OxRdtase_dom_sf"/>
</dbReference>
<name>A0ABT8ZP92_9SPHN</name>
<dbReference type="Gene3D" id="3.20.20.100">
    <property type="entry name" value="NADP-dependent oxidoreductase domain"/>
    <property type="match status" value="1"/>
</dbReference>
<dbReference type="PANTHER" id="PTHR43364">
    <property type="entry name" value="NADH-SPECIFIC METHYLGLYOXAL REDUCTASE-RELATED"/>
    <property type="match status" value="1"/>
</dbReference>
<dbReference type="RefSeq" id="WP_304536776.1">
    <property type="nucleotide sequence ID" value="NZ_JAUQOM010000008.1"/>
</dbReference>
<dbReference type="InterPro" id="IPR023210">
    <property type="entry name" value="NADP_OxRdtase_dom"/>
</dbReference>
<proteinExistence type="predicted"/>
<evidence type="ECO:0000313" key="4">
    <source>
        <dbReference type="Proteomes" id="UP001176471"/>
    </source>
</evidence>
<sequence>MRYCLFGRSGLRVSELCLGTMNFGNADWGIDDATSRAVMDAYAGAGGNFLDTAHIYGNGESERIVGEFIAADRDHFVVATKYTPSHGADIMRAGNSRRNMMRSVEESLSRLGTDYIDLFYLHMWDFTTPLDEVMRGFEDLVRSGKVLYVAASDMPAWQISRGNMLADLRGWSPFIGIQVEYSLAQRTPERDLLPMAAELDLGVVAWAPLAGGALAGGSGPRNRVRAARSSPRVQAIADLVRELAAENGLPGSQVALAALRQLGRHPNVLPIIGASSVDQLQANIGCLDVRLDDAQMARLETASQVDLGFPHEFLASPTIAQLVTGGNAHRFDNHRAPFGKGRA</sequence>
<dbReference type="EMBL" id="JAUQOM010000008">
    <property type="protein sequence ID" value="MDO7836354.1"/>
    <property type="molecule type" value="Genomic_DNA"/>
</dbReference>
<dbReference type="SUPFAM" id="SSF51430">
    <property type="entry name" value="NAD(P)-linked oxidoreductase"/>
    <property type="match status" value="1"/>
</dbReference>
<dbReference type="InterPro" id="IPR050523">
    <property type="entry name" value="AKR_Detox_Biosynth"/>
</dbReference>
<evidence type="ECO:0000313" key="3">
    <source>
        <dbReference type="EMBL" id="MDO7836354.1"/>
    </source>
</evidence>
<accession>A0ABT8ZP92</accession>
<gene>
    <name evidence="3" type="ORF">Q4610_14990</name>
</gene>
<keyword evidence="4" id="KW-1185">Reference proteome</keyword>
<dbReference type="CDD" id="cd19080">
    <property type="entry name" value="AKR_AKR9A_9B"/>
    <property type="match status" value="1"/>
</dbReference>
<comment type="caution">
    <text evidence="3">The sequence shown here is derived from an EMBL/GenBank/DDBJ whole genome shotgun (WGS) entry which is preliminary data.</text>
</comment>
<dbReference type="Pfam" id="PF00248">
    <property type="entry name" value="Aldo_ket_red"/>
    <property type="match status" value="1"/>
</dbReference>
<dbReference type="Proteomes" id="UP001176471">
    <property type="component" value="Unassembled WGS sequence"/>
</dbReference>
<reference evidence="3" key="1">
    <citation type="submission" date="2023-07" db="EMBL/GenBank/DDBJ databases">
        <title>Bacterial whole genome sequence for Sphingobium sp. HBC34.</title>
        <authorList>
            <person name="Le V."/>
            <person name="Ko S.-R."/>
            <person name="Ahn C.-Y."/>
            <person name="Oh H.-M."/>
        </authorList>
    </citation>
    <scope>NUCLEOTIDE SEQUENCE</scope>
    <source>
        <strain evidence="3">HBC34</strain>
    </source>
</reference>
<evidence type="ECO:0000259" key="2">
    <source>
        <dbReference type="Pfam" id="PF00248"/>
    </source>
</evidence>
<organism evidence="3 4">
    <name type="scientific">Sphingobium cyanobacteriorum</name>
    <dbReference type="NCBI Taxonomy" id="3063954"/>
    <lineage>
        <taxon>Bacteria</taxon>
        <taxon>Pseudomonadati</taxon>
        <taxon>Pseudomonadota</taxon>
        <taxon>Alphaproteobacteria</taxon>
        <taxon>Sphingomonadales</taxon>
        <taxon>Sphingomonadaceae</taxon>
        <taxon>Sphingobium</taxon>
    </lineage>
</organism>